<gene>
    <name evidence="2" type="ORF">LACBIDRAFT_322528</name>
</gene>
<dbReference type="KEGG" id="lbc:LACBIDRAFT_322528"/>
<organism evidence="3">
    <name type="scientific">Laccaria bicolor (strain S238N-H82 / ATCC MYA-4686)</name>
    <name type="common">Bicoloured deceiver</name>
    <name type="synonym">Laccaria laccata var. bicolor</name>
    <dbReference type="NCBI Taxonomy" id="486041"/>
    <lineage>
        <taxon>Eukaryota</taxon>
        <taxon>Fungi</taxon>
        <taxon>Dikarya</taxon>
        <taxon>Basidiomycota</taxon>
        <taxon>Agaricomycotina</taxon>
        <taxon>Agaricomycetes</taxon>
        <taxon>Agaricomycetidae</taxon>
        <taxon>Agaricales</taxon>
        <taxon>Agaricineae</taxon>
        <taxon>Hydnangiaceae</taxon>
        <taxon>Laccaria</taxon>
    </lineage>
</organism>
<dbReference type="OrthoDB" id="3041041at2759"/>
<dbReference type="GeneID" id="6071470"/>
<keyword evidence="1" id="KW-0472">Membrane</keyword>
<proteinExistence type="predicted"/>
<dbReference type="HOGENOM" id="CLU_1354819_0_0_1"/>
<evidence type="ECO:0000313" key="3">
    <source>
        <dbReference type="Proteomes" id="UP000001194"/>
    </source>
</evidence>
<keyword evidence="3" id="KW-1185">Reference proteome</keyword>
<dbReference type="AlphaFoldDB" id="B0CWL6"/>
<sequence>MVPTHLFVAYAITCSLLNGKSSFFISIHFLRHSTHFLAMPVHRTAPKDTFRVTHAITTRAISSVLFDSSKTAAATVYVPTLVSEDGKNRFPCFEVVLGRDAPLHQCTVAVADNMGVRHKYLVVTQTGEGLPRNRALQDIDFDHEWHGSLLVMKYGKNLPFVGLAGLADRNRAKVALQRFLVDSQFAPVTAEVKNELPSEIWY</sequence>
<dbReference type="EMBL" id="DS547093">
    <property type="protein sequence ID" value="EDR13533.1"/>
    <property type="molecule type" value="Genomic_DNA"/>
</dbReference>
<feature type="transmembrane region" description="Helical" evidence="1">
    <location>
        <begin position="6"/>
        <end position="30"/>
    </location>
</feature>
<name>B0CWL6_LACBS</name>
<dbReference type="RefSeq" id="XP_001876031.1">
    <property type="nucleotide sequence ID" value="XM_001875996.1"/>
</dbReference>
<protein>
    <submittedName>
        <fullName evidence="2">Predicted protein</fullName>
    </submittedName>
</protein>
<accession>B0CWL6</accession>
<dbReference type="InParanoid" id="B0CWL6"/>
<evidence type="ECO:0000256" key="1">
    <source>
        <dbReference type="SAM" id="Phobius"/>
    </source>
</evidence>
<reference evidence="2 3" key="1">
    <citation type="journal article" date="2008" name="Nature">
        <title>The genome of Laccaria bicolor provides insights into mycorrhizal symbiosis.</title>
        <authorList>
            <person name="Martin F."/>
            <person name="Aerts A."/>
            <person name="Ahren D."/>
            <person name="Brun A."/>
            <person name="Danchin E.G.J."/>
            <person name="Duchaussoy F."/>
            <person name="Gibon J."/>
            <person name="Kohler A."/>
            <person name="Lindquist E."/>
            <person name="Pereda V."/>
            <person name="Salamov A."/>
            <person name="Shapiro H.J."/>
            <person name="Wuyts J."/>
            <person name="Blaudez D."/>
            <person name="Buee M."/>
            <person name="Brokstein P."/>
            <person name="Canbaeck B."/>
            <person name="Cohen D."/>
            <person name="Courty P.E."/>
            <person name="Coutinho P.M."/>
            <person name="Delaruelle C."/>
            <person name="Detter J.C."/>
            <person name="Deveau A."/>
            <person name="DiFazio S."/>
            <person name="Duplessis S."/>
            <person name="Fraissinet-Tachet L."/>
            <person name="Lucic E."/>
            <person name="Frey-Klett P."/>
            <person name="Fourrey C."/>
            <person name="Feussner I."/>
            <person name="Gay G."/>
            <person name="Grimwood J."/>
            <person name="Hoegger P.J."/>
            <person name="Jain P."/>
            <person name="Kilaru S."/>
            <person name="Labbe J."/>
            <person name="Lin Y.C."/>
            <person name="Legue V."/>
            <person name="Le Tacon F."/>
            <person name="Marmeisse R."/>
            <person name="Melayah D."/>
            <person name="Montanini B."/>
            <person name="Muratet M."/>
            <person name="Nehls U."/>
            <person name="Niculita-Hirzel H."/>
            <person name="Oudot-Le Secq M.P."/>
            <person name="Peter M."/>
            <person name="Quesneville H."/>
            <person name="Rajashekar B."/>
            <person name="Reich M."/>
            <person name="Rouhier N."/>
            <person name="Schmutz J."/>
            <person name="Yin T."/>
            <person name="Chalot M."/>
            <person name="Henrissat B."/>
            <person name="Kuees U."/>
            <person name="Lucas S."/>
            <person name="Van de Peer Y."/>
            <person name="Podila G.K."/>
            <person name="Polle A."/>
            <person name="Pukkila P.J."/>
            <person name="Richardson P.M."/>
            <person name="Rouze P."/>
            <person name="Sanders I.R."/>
            <person name="Stajich J.E."/>
            <person name="Tunlid A."/>
            <person name="Tuskan G."/>
            <person name="Grigoriev I.V."/>
        </authorList>
    </citation>
    <scope>NUCLEOTIDE SEQUENCE [LARGE SCALE GENOMIC DNA]</scope>
    <source>
        <strain evidence="3">S238N-H82 / ATCC MYA-4686</strain>
    </source>
</reference>
<dbReference type="Proteomes" id="UP000001194">
    <property type="component" value="Unassembled WGS sequence"/>
</dbReference>
<keyword evidence="1" id="KW-0812">Transmembrane</keyword>
<keyword evidence="1" id="KW-1133">Transmembrane helix</keyword>
<evidence type="ECO:0000313" key="2">
    <source>
        <dbReference type="EMBL" id="EDR13533.1"/>
    </source>
</evidence>